<dbReference type="GO" id="GO:0016020">
    <property type="term" value="C:membrane"/>
    <property type="evidence" value="ECO:0007669"/>
    <property type="project" value="InterPro"/>
</dbReference>
<dbReference type="Pfam" id="PF06580">
    <property type="entry name" value="His_kinase"/>
    <property type="match status" value="1"/>
</dbReference>
<dbReference type="AlphaFoldDB" id="A0A511X0A7"/>
<dbReference type="InterPro" id="IPR003594">
    <property type="entry name" value="HATPase_dom"/>
</dbReference>
<dbReference type="Proteomes" id="UP000321400">
    <property type="component" value="Unassembled WGS sequence"/>
</dbReference>
<keyword evidence="6" id="KW-0472">Membrane</keyword>
<dbReference type="InterPro" id="IPR005467">
    <property type="entry name" value="His_kinase_dom"/>
</dbReference>
<dbReference type="InterPro" id="IPR050640">
    <property type="entry name" value="Bact_2-comp_sensor_kinase"/>
</dbReference>
<evidence type="ECO:0000256" key="3">
    <source>
        <dbReference type="ARBA" id="ARBA00022777"/>
    </source>
</evidence>
<feature type="domain" description="Histidine kinase" evidence="7">
    <location>
        <begin position="464"/>
        <end position="577"/>
    </location>
</feature>
<dbReference type="GO" id="GO:0005524">
    <property type="term" value="F:ATP binding"/>
    <property type="evidence" value="ECO:0007669"/>
    <property type="project" value="UniProtKB-KW"/>
</dbReference>
<keyword evidence="1" id="KW-0808">Transferase</keyword>
<dbReference type="EMBL" id="BJYE01000007">
    <property type="protein sequence ID" value="GEN56384.1"/>
    <property type="molecule type" value="Genomic_DNA"/>
</dbReference>
<evidence type="ECO:0000313" key="8">
    <source>
        <dbReference type="EMBL" id="GEN56384.1"/>
    </source>
</evidence>
<sequence>MKKWFRRSLKNQLTVFILAAVLIPLCLLGVFAYEMTIQASKERAAISGQSSINQLQDTLDFIVSDIENISVFLIGHQSVQEYLGKEGDFIAQRRDISGFLSNLAFSKPYIENIKITPINGNAVIATSVLDEGLPLETNHMTNGQWWSVKENNNTTAGKREMITLTRPIRSTYNFKLIGYLSISLSQEVITEYLDSIDFEWNVSILIENEGRLLAENNGGKHSDIDIMNLSDYINNRNSEESFVYQMANEKATIFTRKVPSVNWNIIGVIPFREYSSQNRYVLWLTTYSVLIAIVLITSLVVFFIAKVFKPLTSLTESIQNSNPGECINTVVSYSNNEIGDLIISYNSLNERIEILMDEVKKNESIKRTLDLQALQSQINPHFLYNTLASVHWIALSTKSYDIVKVVSHLSDFLRFSLNKGNEYCTIEQEVGNLIHYLEILKIRYPNSFQLNLTIPEKLKQCTMLKLVLQPLIENSINHGFFAVENYYGVIDVIAKEQGQYIQFEVKDNGIGISEQKLKELNQQFDYDQNSEVVVGKNYGLRNVNLRLILHFGEQSKLHIKSEVNKGTVISFSTPIKGGIKW</sequence>
<dbReference type="PROSITE" id="PS50109">
    <property type="entry name" value="HIS_KIN"/>
    <property type="match status" value="1"/>
</dbReference>
<comment type="caution">
    <text evidence="8">The sequence shown here is derived from an EMBL/GenBank/DDBJ whole genome shotgun (WGS) entry which is preliminary data.</text>
</comment>
<keyword evidence="6" id="KW-1133">Transmembrane helix</keyword>
<dbReference type="Gene3D" id="3.30.450.20">
    <property type="entry name" value="PAS domain"/>
    <property type="match status" value="1"/>
</dbReference>
<dbReference type="InterPro" id="IPR010559">
    <property type="entry name" value="Sig_transdc_His_kin_internal"/>
</dbReference>
<proteinExistence type="predicted"/>
<accession>A0A511X0A7</accession>
<dbReference type="Gene3D" id="3.30.565.10">
    <property type="entry name" value="Histidine kinase-like ATPase, C-terminal domain"/>
    <property type="match status" value="1"/>
</dbReference>
<evidence type="ECO:0000256" key="6">
    <source>
        <dbReference type="SAM" id="Phobius"/>
    </source>
</evidence>
<dbReference type="PANTHER" id="PTHR34220">
    <property type="entry name" value="SENSOR HISTIDINE KINASE YPDA"/>
    <property type="match status" value="1"/>
</dbReference>
<keyword evidence="2" id="KW-0547">Nucleotide-binding</keyword>
<protein>
    <submittedName>
        <fullName evidence="8">Histidine kinase</fullName>
    </submittedName>
</protein>
<dbReference type="OrthoDB" id="9776552at2"/>
<evidence type="ECO:0000259" key="7">
    <source>
        <dbReference type="PROSITE" id="PS50109"/>
    </source>
</evidence>
<evidence type="ECO:0000256" key="2">
    <source>
        <dbReference type="ARBA" id="ARBA00022741"/>
    </source>
</evidence>
<organism evidence="8 9">
    <name type="scientific">Halolactibacillus alkaliphilus</name>
    <dbReference type="NCBI Taxonomy" id="442899"/>
    <lineage>
        <taxon>Bacteria</taxon>
        <taxon>Bacillati</taxon>
        <taxon>Bacillota</taxon>
        <taxon>Bacilli</taxon>
        <taxon>Bacillales</taxon>
        <taxon>Bacillaceae</taxon>
        <taxon>Halolactibacillus</taxon>
    </lineage>
</organism>
<gene>
    <name evidence="8" type="ORF">HAL01_08480</name>
</gene>
<keyword evidence="4" id="KW-0067">ATP-binding</keyword>
<dbReference type="PANTHER" id="PTHR34220:SF7">
    <property type="entry name" value="SENSOR HISTIDINE KINASE YPDA"/>
    <property type="match status" value="1"/>
</dbReference>
<dbReference type="Pfam" id="PF02518">
    <property type="entry name" value="HATPase_c"/>
    <property type="match status" value="1"/>
</dbReference>
<dbReference type="Gene3D" id="6.10.340.10">
    <property type="match status" value="1"/>
</dbReference>
<evidence type="ECO:0000256" key="4">
    <source>
        <dbReference type="ARBA" id="ARBA00022840"/>
    </source>
</evidence>
<keyword evidence="5" id="KW-0902">Two-component regulatory system</keyword>
<keyword evidence="3 8" id="KW-0418">Kinase</keyword>
<dbReference type="GO" id="GO:0000155">
    <property type="term" value="F:phosphorelay sensor kinase activity"/>
    <property type="evidence" value="ECO:0007669"/>
    <property type="project" value="InterPro"/>
</dbReference>
<keyword evidence="6" id="KW-0812">Transmembrane</keyword>
<evidence type="ECO:0000313" key="9">
    <source>
        <dbReference type="Proteomes" id="UP000321400"/>
    </source>
</evidence>
<evidence type="ECO:0000256" key="5">
    <source>
        <dbReference type="ARBA" id="ARBA00023012"/>
    </source>
</evidence>
<evidence type="ECO:0000256" key="1">
    <source>
        <dbReference type="ARBA" id="ARBA00022679"/>
    </source>
</evidence>
<feature type="transmembrane region" description="Helical" evidence="6">
    <location>
        <begin position="280"/>
        <end position="305"/>
    </location>
</feature>
<dbReference type="STRING" id="442899.SAMN05720591_12231"/>
<dbReference type="InterPro" id="IPR036890">
    <property type="entry name" value="HATPase_C_sf"/>
</dbReference>
<reference evidence="8 9" key="1">
    <citation type="submission" date="2019-07" db="EMBL/GenBank/DDBJ databases">
        <title>Whole genome shotgun sequence of Halolactibacillus alkaliphilus NBRC 103919.</title>
        <authorList>
            <person name="Hosoyama A."/>
            <person name="Uohara A."/>
            <person name="Ohji S."/>
            <person name="Ichikawa N."/>
        </authorList>
    </citation>
    <scope>NUCLEOTIDE SEQUENCE [LARGE SCALE GENOMIC DNA]</scope>
    <source>
        <strain evidence="8 9">NBRC 103919</strain>
    </source>
</reference>
<dbReference type="SUPFAM" id="SSF55874">
    <property type="entry name" value="ATPase domain of HSP90 chaperone/DNA topoisomerase II/histidine kinase"/>
    <property type="match status" value="1"/>
</dbReference>
<name>A0A511X0A7_9BACI</name>
<dbReference type="RefSeq" id="WP_089802533.1">
    <property type="nucleotide sequence ID" value="NZ_BJYE01000007.1"/>
</dbReference>
<keyword evidence="9" id="KW-1185">Reference proteome</keyword>